<evidence type="ECO:0000313" key="3">
    <source>
        <dbReference type="EMBL" id="TWX66463.1"/>
    </source>
</evidence>
<dbReference type="AlphaFoldDB" id="A0A5C6QCL8"/>
<evidence type="ECO:0000259" key="1">
    <source>
        <dbReference type="Pfam" id="PF09791"/>
    </source>
</evidence>
<keyword evidence="4" id="KW-1185">Reference proteome</keyword>
<protein>
    <recommendedName>
        <fullName evidence="1">Oxidoreductase-like domain-containing protein</fullName>
    </recommendedName>
</protein>
<comment type="caution">
    <text evidence="3">The sequence shown here is derived from an EMBL/GenBank/DDBJ whole genome shotgun (WGS) entry which is preliminary data.</text>
</comment>
<accession>A0A5C6QCL8</accession>
<proteinExistence type="predicted"/>
<dbReference type="OrthoDB" id="6650029at2"/>
<evidence type="ECO:0000313" key="4">
    <source>
        <dbReference type="Proteomes" id="UP000321525"/>
    </source>
</evidence>
<dbReference type="EMBL" id="VOLR01000006">
    <property type="protein sequence ID" value="TWX61187.1"/>
    <property type="molecule type" value="Genomic_DNA"/>
</dbReference>
<dbReference type="Pfam" id="PF09791">
    <property type="entry name" value="Oxidored-like"/>
    <property type="match status" value="1"/>
</dbReference>
<dbReference type="InterPro" id="IPR019180">
    <property type="entry name" value="Oxidoreductase-like_N"/>
</dbReference>
<dbReference type="Proteomes" id="UP000321917">
    <property type="component" value="Unassembled WGS sequence"/>
</dbReference>
<organism evidence="3 5">
    <name type="scientific">Colwellia hornerae</name>
    <dbReference type="NCBI Taxonomy" id="89402"/>
    <lineage>
        <taxon>Bacteria</taxon>
        <taxon>Pseudomonadati</taxon>
        <taxon>Pseudomonadota</taxon>
        <taxon>Gammaproteobacteria</taxon>
        <taxon>Alteromonadales</taxon>
        <taxon>Colwelliaceae</taxon>
        <taxon>Colwellia</taxon>
    </lineage>
</organism>
<dbReference type="RefSeq" id="WP_146798741.1">
    <property type="nucleotide sequence ID" value="NZ_VOLP01000007.1"/>
</dbReference>
<sequence length="54" mass="6213">MTELLEKPLPPADGECCDSACTPCVWDNFYAKRKEWRLQQVALKEKQAKDNEAN</sequence>
<name>A0A5C6QCL8_9GAMM</name>
<gene>
    <name evidence="2" type="ORF">ESZ26_05440</name>
    <name evidence="3" type="ORF">ESZ27_10575</name>
</gene>
<evidence type="ECO:0000313" key="5">
    <source>
        <dbReference type="Proteomes" id="UP000321917"/>
    </source>
</evidence>
<dbReference type="Proteomes" id="UP000321525">
    <property type="component" value="Unassembled WGS sequence"/>
</dbReference>
<reference evidence="3 5" key="1">
    <citation type="submission" date="2019-07" db="EMBL/GenBank/DDBJ databases">
        <title>Genomes of sea-ice associated Colwellia species.</title>
        <authorList>
            <person name="Bowman J.P."/>
        </authorList>
    </citation>
    <scope>NUCLEOTIDE SEQUENCE [LARGE SCALE GENOMIC DNA]</scope>
    <source>
        <strain evidence="2 4">ACAM 607</strain>
        <strain evidence="3 5">IC036</strain>
    </source>
</reference>
<dbReference type="EMBL" id="VOLQ01000018">
    <property type="protein sequence ID" value="TWX66463.1"/>
    <property type="molecule type" value="Genomic_DNA"/>
</dbReference>
<evidence type="ECO:0000313" key="2">
    <source>
        <dbReference type="EMBL" id="TWX61187.1"/>
    </source>
</evidence>
<feature type="domain" description="Oxidoreductase-like" evidence="1">
    <location>
        <begin position="6"/>
        <end position="41"/>
    </location>
</feature>